<evidence type="ECO:0000313" key="8">
    <source>
        <dbReference type="Proteomes" id="UP000006008"/>
    </source>
</evidence>
<dbReference type="GO" id="GO:0030313">
    <property type="term" value="C:cell envelope"/>
    <property type="evidence" value="ECO:0007669"/>
    <property type="project" value="UniProtKB-SubCell"/>
</dbReference>
<sequence length="506" mass="56984">MKKTLVVSIFGIAACLLMAFVLFAKKNITPAPVQRPASAWKLEKSKAWVTGRIALDSGYAKSVTLTAPTLSLSGMFHTELAYLNEDDGTFMLETDIYGPQREHLIYSGNGIPVYLEPGDTLHVEFASSDFMKNSDGKFSSVRFSGPNAAVNADLLAFAVYRGNASYDPFREGKTAEDFRAGTDALYRTYRDQLQAFTVKRQCDPKFFDLADREITTAKQLYTWYAIEVSGGGPLPAKEAPALFAGSESSLDDRNFTFLMPYLYYLDQLGQVDIWGADTVGKPETEKIQVLRNNFDTLLARYPAGLSRDALLLVALQRHYKHKEIRDALSDVYSATDRYLQSPVMREAWEEIVAPYLAAAAPKRNVYKLELRPTEQFIADLFAPYRNSGKVLYVDIWGVWCGPCRQEMPYSVELHEKLQGRPVEFVYLCTSSDKGDFDREIVKLGIADTGKNIWLNEDESRILRHYFGVSGTPHYWIIGENGDFVSESATDPSDPKTYETLRKLTEK</sequence>
<evidence type="ECO:0000256" key="1">
    <source>
        <dbReference type="ARBA" id="ARBA00004196"/>
    </source>
</evidence>
<dbReference type="CDD" id="cd02966">
    <property type="entry name" value="TlpA_like_family"/>
    <property type="match status" value="1"/>
</dbReference>
<organism evidence="7 8">
    <name type="scientific">Alistipes indistinctus YIT 12060</name>
    <dbReference type="NCBI Taxonomy" id="742725"/>
    <lineage>
        <taxon>Bacteria</taxon>
        <taxon>Pseudomonadati</taxon>
        <taxon>Bacteroidota</taxon>
        <taxon>Bacteroidia</taxon>
        <taxon>Bacteroidales</taxon>
        <taxon>Rikenellaceae</taxon>
        <taxon>Alistipes</taxon>
    </lineage>
</organism>
<dbReference type="eggNOG" id="COG0526">
    <property type="taxonomic scope" value="Bacteria"/>
</dbReference>
<keyword evidence="3" id="KW-1015">Disulfide bond</keyword>
<evidence type="ECO:0000256" key="4">
    <source>
        <dbReference type="ARBA" id="ARBA00023284"/>
    </source>
</evidence>
<dbReference type="GeneID" id="92816775"/>
<dbReference type="HOGENOM" id="CLU_042529_1_1_10"/>
<dbReference type="InterPro" id="IPR013766">
    <property type="entry name" value="Thioredoxin_domain"/>
</dbReference>
<dbReference type="GO" id="GO:0017004">
    <property type="term" value="P:cytochrome complex assembly"/>
    <property type="evidence" value="ECO:0007669"/>
    <property type="project" value="UniProtKB-KW"/>
</dbReference>
<evidence type="ECO:0000256" key="2">
    <source>
        <dbReference type="ARBA" id="ARBA00022748"/>
    </source>
</evidence>
<keyword evidence="2" id="KW-0201">Cytochrome c-type biogenesis</keyword>
<accession>G5H5Z3</accession>
<evidence type="ECO:0000259" key="6">
    <source>
        <dbReference type="PROSITE" id="PS51352"/>
    </source>
</evidence>
<comment type="caution">
    <text evidence="7">The sequence shown here is derived from an EMBL/GenBank/DDBJ whole genome shotgun (WGS) entry which is preliminary data.</text>
</comment>
<reference evidence="7 8" key="1">
    <citation type="submission" date="2011-08" db="EMBL/GenBank/DDBJ databases">
        <title>The Genome Sequence of Alistipes indistinctus YIT 12060.</title>
        <authorList>
            <consortium name="The Broad Institute Genome Sequencing Platform"/>
            <person name="Earl A."/>
            <person name="Ward D."/>
            <person name="Feldgarden M."/>
            <person name="Gevers D."/>
            <person name="Morotomi M."/>
            <person name="Young S.K."/>
            <person name="Zeng Q."/>
            <person name="Gargeya S."/>
            <person name="Fitzgerald M."/>
            <person name="Haas B."/>
            <person name="Abouelleil A."/>
            <person name="Alvarado L."/>
            <person name="Arachchi H.M."/>
            <person name="Berlin A."/>
            <person name="Brown A."/>
            <person name="Chapman S.B."/>
            <person name="Chen Z."/>
            <person name="Dunbar C."/>
            <person name="Freedman E."/>
            <person name="Gearin G."/>
            <person name="Gellesch M."/>
            <person name="Goldberg J."/>
            <person name="Griggs A."/>
            <person name="Gujja S."/>
            <person name="Heiman D."/>
            <person name="Howarth C."/>
            <person name="Larson L."/>
            <person name="Lui A."/>
            <person name="MacDonald P.J.P."/>
            <person name="Montmayeur A."/>
            <person name="Murphy C."/>
            <person name="Neiman D."/>
            <person name="Pearson M."/>
            <person name="Priest M."/>
            <person name="Roberts A."/>
            <person name="Saif S."/>
            <person name="Shea T."/>
            <person name="Shenoy N."/>
            <person name="Sisk P."/>
            <person name="Stolte C."/>
            <person name="Sykes S."/>
            <person name="Wortman J."/>
            <person name="Nusbaum C."/>
            <person name="Birren B."/>
        </authorList>
    </citation>
    <scope>NUCLEOTIDE SEQUENCE [LARGE SCALE GENOMIC DNA]</scope>
    <source>
        <strain evidence="7 8">YIT 12060</strain>
    </source>
</reference>
<keyword evidence="4" id="KW-0676">Redox-active center</keyword>
<evidence type="ECO:0000256" key="5">
    <source>
        <dbReference type="SAM" id="MobiDB-lite"/>
    </source>
</evidence>
<proteinExistence type="predicted"/>
<keyword evidence="8" id="KW-1185">Reference proteome</keyword>
<evidence type="ECO:0000313" key="7">
    <source>
        <dbReference type="EMBL" id="EHB93087.1"/>
    </source>
</evidence>
<feature type="region of interest" description="Disordered" evidence="5">
    <location>
        <begin position="487"/>
        <end position="506"/>
    </location>
</feature>
<comment type="subcellular location">
    <subcellularLocation>
        <location evidence="1">Cell envelope</location>
    </subcellularLocation>
</comment>
<dbReference type="InterPro" id="IPR036249">
    <property type="entry name" value="Thioredoxin-like_sf"/>
</dbReference>
<dbReference type="PROSITE" id="PS51352">
    <property type="entry name" value="THIOREDOXIN_2"/>
    <property type="match status" value="1"/>
</dbReference>
<dbReference type="RefSeq" id="WP_009133159.1">
    <property type="nucleotide sequence ID" value="NZ_CP102250.1"/>
</dbReference>
<dbReference type="OrthoDB" id="736810at2"/>
<dbReference type="PROSITE" id="PS51257">
    <property type="entry name" value="PROKAR_LIPOPROTEIN"/>
    <property type="match status" value="1"/>
</dbReference>
<protein>
    <recommendedName>
        <fullName evidence="6">Thioredoxin domain-containing protein</fullName>
    </recommendedName>
</protein>
<dbReference type="Gene3D" id="3.40.30.10">
    <property type="entry name" value="Glutaredoxin"/>
    <property type="match status" value="1"/>
</dbReference>
<gene>
    <name evidence="7" type="ORF">HMPREF9450_00353</name>
</gene>
<dbReference type="STRING" id="742725.HMPREF9450_00353"/>
<dbReference type="EMBL" id="ADLD01000004">
    <property type="protein sequence ID" value="EHB93087.1"/>
    <property type="molecule type" value="Genomic_DNA"/>
</dbReference>
<dbReference type="InterPro" id="IPR050553">
    <property type="entry name" value="Thioredoxin_ResA/DsbE_sf"/>
</dbReference>
<dbReference type="AlphaFoldDB" id="G5H5Z3"/>
<feature type="compositionally biased region" description="Basic and acidic residues" evidence="5">
    <location>
        <begin position="492"/>
        <end position="506"/>
    </location>
</feature>
<evidence type="ECO:0000256" key="3">
    <source>
        <dbReference type="ARBA" id="ARBA00023157"/>
    </source>
</evidence>
<dbReference type="PATRIC" id="fig|742725.3.peg.400"/>
<dbReference type="Proteomes" id="UP000006008">
    <property type="component" value="Unassembled WGS sequence"/>
</dbReference>
<dbReference type="PANTHER" id="PTHR42852">
    <property type="entry name" value="THIOL:DISULFIDE INTERCHANGE PROTEIN DSBE"/>
    <property type="match status" value="1"/>
</dbReference>
<dbReference type="Pfam" id="PF13905">
    <property type="entry name" value="Thioredoxin_8"/>
    <property type="match status" value="1"/>
</dbReference>
<dbReference type="SUPFAM" id="SSF52833">
    <property type="entry name" value="Thioredoxin-like"/>
    <property type="match status" value="1"/>
</dbReference>
<feature type="domain" description="Thioredoxin" evidence="6">
    <location>
        <begin position="354"/>
        <end position="506"/>
    </location>
</feature>
<name>G5H5Z3_9BACT</name>
<dbReference type="InterPro" id="IPR012336">
    <property type="entry name" value="Thioredoxin-like_fold"/>
</dbReference>
<dbReference type="PANTHER" id="PTHR42852:SF6">
    <property type="entry name" value="THIOL:DISULFIDE INTERCHANGE PROTEIN DSBE"/>
    <property type="match status" value="1"/>
</dbReference>